<dbReference type="AlphaFoldDB" id="A0AAV0BR58"/>
<dbReference type="Proteomes" id="UP001153365">
    <property type="component" value="Unassembled WGS sequence"/>
</dbReference>
<feature type="compositionally biased region" description="Polar residues" evidence="1">
    <location>
        <begin position="213"/>
        <end position="230"/>
    </location>
</feature>
<evidence type="ECO:0000313" key="2">
    <source>
        <dbReference type="EMBL" id="CAH7689876.1"/>
    </source>
</evidence>
<proteinExistence type="predicted"/>
<reference evidence="2" key="1">
    <citation type="submission" date="2022-06" db="EMBL/GenBank/DDBJ databases">
        <authorList>
            <consortium name="SYNGENTA / RWTH Aachen University"/>
        </authorList>
    </citation>
    <scope>NUCLEOTIDE SEQUENCE</scope>
</reference>
<feature type="compositionally biased region" description="Polar residues" evidence="1">
    <location>
        <begin position="72"/>
        <end position="87"/>
    </location>
</feature>
<organism evidence="2 3">
    <name type="scientific">Phakopsora pachyrhizi</name>
    <name type="common">Asian soybean rust disease fungus</name>
    <dbReference type="NCBI Taxonomy" id="170000"/>
    <lineage>
        <taxon>Eukaryota</taxon>
        <taxon>Fungi</taxon>
        <taxon>Dikarya</taxon>
        <taxon>Basidiomycota</taxon>
        <taxon>Pucciniomycotina</taxon>
        <taxon>Pucciniomycetes</taxon>
        <taxon>Pucciniales</taxon>
        <taxon>Phakopsoraceae</taxon>
        <taxon>Phakopsora</taxon>
    </lineage>
</organism>
<name>A0AAV0BR58_PHAPC</name>
<feature type="region of interest" description="Disordered" evidence="1">
    <location>
        <begin position="154"/>
        <end position="173"/>
    </location>
</feature>
<feature type="region of interest" description="Disordered" evidence="1">
    <location>
        <begin position="200"/>
        <end position="253"/>
    </location>
</feature>
<dbReference type="EMBL" id="CALTRL010006149">
    <property type="protein sequence ID" value="CAH7689876.1"/>
    <property type="molecule type" value="Genomic_DNA"/>
</dbReference>
<sequence>MSRQTDSSSNISTVPSNKSWTGLQIQASQSYPTSRRNCSGPDSQSNALSNLNSDPINLRPPGGNLTFFGPFDTTSPNQILNQPCHSASRSHSKSPHPVTESISPKLACTLEQSPQFDNNHSISIHSPPIWAQQSSQNIAGCPYDTTGGCKSLEAGLTKSGVPQPESNSLSEANRSVLRWQSTDRTMNRFSDYLPSLKARSGNDTSRYALPSPTAASSSFDSLNARTFTTNKRQRGSDDERPGILGGANTNKLTGLPAKVAKCEQARLEGSSDFKDA</sequence>
<evidence type="ECO:0000256" key="1">
    <source>
        <dbReference type="SAM" id="MobiDB-lite"/>
    </source>
</evidence>
<feature type="region of interest" description="Disordered" evidence="1">
    <location>
        <begin position="1"/>
        <end position="100"/>
    </location>
</feature>
<comment type="caution">
    <text evidence="2">The sequence shown here is derived from an EMBL/GenBank/DDBJ whole genome shotgun (WGS) entry which is preliminary data.</text>
</comment>
<evidence type="ECO:0000313" key="3">
    <source>
        <dbReference type="Proteomes" id="UP001153365"/>
    </source>
</evidence>
<feature type="compositionally biased region" description="Polar residues" evidence="1">
    <location>
        <begin position="1"/>
        <end position="55"/>
    </location>
</feature>
<accession>A0AAV0BR58</accession>
<feature type="compositionally biased region" description="Polar residues" evidence="1">
    <location>
        <begin position="164"/>
        <end position="173"/>
    </location>
</feature>
<keyword evidence="3" id="KW-1185">Reference proteome</keyword>
<gene>
    <name evidence="2" type="ORF">PPACK8108_LOCUS25045</name>
</gene>
<protein>
    <submittedName>
        <fullName evidence="2">Expressed protein</fullName>
    </submittedName>
</protein>